<dbReference type="CDD" id="cd05271">
    <property type="entry name" value="NDUFA9_like_SDR_a"/>
    <property type="match status" value="1"/>
</dbReference>
<dbReference type="SUPFAM" id="SSF51735">
    <property type="entry name" value="NAD(P)-binding Rossmann-fold domains"/>
    <property type="match status" value="1"/>
</dbReference>
<dbReference type="InterPro" id="IPR001509">
    <property type="entry name" value="Epimerase_deHydtase"/>
</dbReference>
<dbReference type="InterPro" id="IPR051207">
    <property type="entry name" value="ComplexI_NDUFA9_subunit"/>
</dbReference>
<sequence length="323" mass="35115">MTTATERTALVLGGTGFVGSHLLDRLVAEGWRVVVPTRRLQNARDLKLLPTVEIVVADVHDPKTLERLCAGKCLVVNLVGTLHSRPGTPYGPEFARVHVELPQKLAEACQAQDVHRLIHLSALGAAPDAPSQYLRSKADGEARIRAAGDGLDWTLLRPSAIFGPGDSFLNRFAALARLFPILPIGAAQARLQPVYVGDVVEVILRAAATAKAAGQTYELAGPTVYTLAEIVAYAARTSGHPRRVVALPPRLARMQAWLLEHLLPNPPLTRDMLDSLSIDSVAHDEPLPFGLEPTPMEAIAPAYLANDTFRSRYVLWRMRARHG</sequence>
<dbReference type="RefSeq" id="WP_055423897.1">
    <property type="nucleotide sequence ID" value="NZ_CYHH01000009.1"/>
</dbReference>
<gene>
    <name evidence="2" type="ORF">Ga0061068_10947</name>
</gene>
<dbReference type="Gene3D" id="3.40.50.720">
    <property type="entry name" value="NAD(P)-binding Rossmann-like Domain"/>
    <property type="match status" value="1"/>
</dbReference>
<dbReference type="InterPro" id="IPR036291">
    <property type="entry name" value="NAD(P)-bd_dom_sf"/>
</dbReference>
<evidence type="ECO:0000259" key="1">
    <source>
        <dbReference type="Pfam" id="PF01370"/>
    </source>
</evidence>
<protein>
    <submittedName>
        <fullName evidence="2">Uncharacterized conserved protein YbjT, contains NAD(P)-binding and DUF2867 domains</fullName>
    </submittedName>
</protein>
<accession>A0A0K6IX09</accession>
<dbReference type="OrthoDB" id="5292533at2"/>
<evidence type="ECO:0000313" key="2">
    <source>
        <dbReference type="EMBL" id="CUB07618.1"/>
    </source>
</evidence>
<dbReference type="PANTHER" id="PTHR12126">
    <property type="entry name" value="NADH-UBIQUINONE OXIDOREDUCTASE 39 KDA SUBUNIT-RELATED"/>
    <property type="match status" value="1"/>
</dbReference>
<dbReference type="Proteomes" id="UP000182108">
    <property type="component" value="Unassembled WGS sequence"/>
</dbReference>
<feature type="domain" description="NAD-dependent epimerase/dehydratase" evidence="1">
    <location>
        <begin position="9"/>
        <end position="219"/>
    </location>
</feature>
<dbReference type="AlphaFoldDB" id="A0A0K6IX09"/>
<name>A0A0K6IX09_9PROT</name>
<dbReference type="GO" id="GO:0044877">
    <property type="term" value="F:protein-containing complex binding"/>
    <property type="evidence" value="ECO:0007669"/>
    <property type="project" value="TreeGrafter"/>
</dbReference>
<evidence type="ECO:0000313" key="3">
    <source>
        <dbReference type="Proteomes" id="UP000182108"/>
    </source>
</evidence>
<keyword evidence="3" id="KW-1185">Reference proteome</keyword>
<dbReference type="PANTHER" id="PTHR12126:SF11">
    <property type="entry name" value="NADH DEHYDROGENASE [UBIQUINONE] 1 ALPHA SUBCOMPLEX SUBUNIT 9, MITOCHONDRIAL"/>
    <property type="match status" value="1"/>
</dbReference>
<reference evidence="3" key="1">
    <citation type="submission" date="2015-08" db="EMBL/GenBank/DDBJ databases">
        <authorList>
            <person name="Babu N.S."/>
            <person name="Beckwith C.J."/>
            <person name="Beseler K.G."/>
            <person name="Brison A."/>
            <person name="Carone J.V."/>
            <person name="Caskin T.P."/>
            <person name="Diamond M."/>
            <person name="Durham M.E."/>
            <person name="Foxe J.M."/>
            <person name="Go M."/>
            <person name="Henderson B.A."/>
            <person name="Jones I.B."/>
            <person name="McGettigan J.A."/>
            <person name="Micheletti S.J."/>
            <person name="Nasrallah M.E."/>
            <person name="Ortiz D."/>
            <person name="Piller C.R."/>
            <person name="Privatt S.R."/>
            <person name="Schneider S.L."/>
            <person name="Sharp S."/>
            <person name="Smith T.C."/>
            <person name="Stanton J.D."/>
            <person name="Ullery H.E."/>
            <person name="Wilson R.J."/>
            <person name="Serrano M.G."/>
            <person name="Buck G."/>
            <person name="Lee V."/>
            <person name="Wang Y."/>
            <person name="Carvalho R."/>
            <person name="Voegtly L."/>
            <person name="Shi R."/>
            <person name="Duckworth R."/>
            <person name="Johnson A."/>
            <person name="Loviza R."/>
            <person name="Walstead R."/>
            <person name="Shah Z."/>
            <person name="Kiflezghi M."/>
            <person name="Wade K."/>
            <person name="Ball S.L."/>
            <person name="Bradley K.W."/>
            <person name="Asai D.J."/>
            <person name="Bowman C.A."/>
            <person name="Russell D.A."/>
            <person name="Pope W.H."/>
            <person name="Jacobs-Sera D."/>
            <person name="Hendrix R.W."/>
            <person name="Hatfull G.F."/>
        </authorList>
    </citation>
    <scope>NUCLEOTIDE SEQUENCE [LARGE SCALE GENOMIC DNA]</scope>
    <source>
        <strain evidence="3">JCM 19170</strain>
    </source>
</reference>
<organism evidence="2 3">
    <name type="scientific">Tepidiphilus thermophilus</name>
    <dbReference type="NCBI Taxonomy" id="876478"/>
    <lineage>
        <taxon>Bacteria</taxon>
        <taxon>Pseudomonadati</taxon>
        <taxon>Pseudomonadota</taxon>
        <taxon>Hydrogenophilia</taxon>
        <taxon>Hydrogenophilales</taxon>
        <taxon>Hydrogenophilaceae</taxon>
        <taxon>Tepidiphilus</taxon>
    </lineage>
</organism>
<dbReference type="EMBL" id="CYHH01000009">
    <property type="protein sequence ID" value="CUB07618.1"/>
    <property type="molecule type" value="Genomic_DNA"/>
</dbReference>
<dbReference type="Pfam" id="PF01370">
    <property type="entry name" value="Epimerase"/>
    <property type="match status" value="1"/>
</dbReference>
<proteinExistence type="predicted"/>